<dbReference type="EMBL" id="JBBNAE010000004">
    <property type="protein sequence ID" value="KAK9129128.1"/>
    <property type="molecule type" value="Genomic_DNA"/>
</dbReference>
<evidence type="ECO:0000313" key="2">
    <source>
        <dbReference type="EMBL" id="KAK9129128.1"/>
    </source>
</evidence>
<dbReference type="InterPro" id="IPR006869">
    <property type="entry name" value="DUF547"/>
</dbReference>
<accession>A0AAP0P3H3</accession>
<dbReference type="PANTHER" id="PTHR23054:SF15">
    <property type="entry name" value="OS08G0515700 PROTEIN"/>
    <property type="match status" value="1"/>
</dbReference>
<proteinExistence type="predicted"/>
<protein>
    <recommendedName>
        <fullName evidence="1">DUF547 domain-containing protein</fullName>
    </recommendedName>
</protein>
<sequence length="485" mass="54528">MLSQPSRSRASASASASSVAELINEIATLEVEIMNLEHHLLSLYRIAFEGLLPNMLSSSTDMVSKCYLHCEDGLTQKCIPNSLCRHKDANVQSFSKKTVMPLGAASVCAFTGPDGHEYSPSTKRTSKRDLKNAGSGLNRIANLLDAHTIERVVETPNNLSQDIVICMSSIYCKFSKPSPPLIDSSFSPMSSFSSSVLPENHSDNWSPQCVVEAAVHPFLPEGLKKKSPVDAETIDILEICLDDDSFNYAAKMLQKFRSLVHCLEEVDPSKMKHEEKLAFWINIHNALVMHAHLAYGTRHNHKKLARFIQKAAYNVGGHCINPFVIRCAILGCDPHQLTPWPRMFVSSRVKPRSRSPRHIYALDRPEPLVHFALCYGAYSDPVVKTYEAKTVIEELNLGKHECIEAKVSIKRERNKVLLPKVLNYFAKDACLNLFRLMELVQACVPEAQREAISRCLRGKPADKHIEWIPYDPAFQYRIQIDKLFV</sequence>
<organism evidence="2 3">
    <name type="scientific">Stephania japonica</name>
    <dbReference type="NCBI Taxonomy" id="461633"/>
    <lineage>
        <taxon>Eukaryota</taxon>
        <taxon>Viridiplantae</taxon>
        <taxon>Streptophyta</taxon>
        <taxon>Embryophyta</taxon>
        <taxon>Tracheophyta</taxon>
        <taxon>Spermatophyta</taxon>
        <taxon>Magnoliopsida</taxon>
        <taxon>Ranunculales</taxon>
        <taxon>Menispermaceae</taxon>
        <taxon>Menispermoideae</taxon>
        <taxon>Cissampelideae</taxon>
        <taxon>Stephania</taxon>
    </lineage>
</organism>
<evidence type="ECO:0000313" key="3">
    <source>
        <dbReference type="Proteomes" id="UP001417504"/>
    </source>
</evidence>
<dbReference type="AlphaFoldDB" id="A0AAP0P3H3"/>
<evidence type="ECO:0000259" key="1">
    <source>
        <dbReference type="Pfam" id="PF04784"/>
    </source>
</evidence>
<name>A0AAP0P3H3_9MAGN</name>
<dbReference type="Pfam" id="PF04784">
    <property type="entry name" value="DUF547"/>
    <property type="match status" value="1"/>
</dbReference>
<dbReference type="PANTHER" id="PTHR23054">
    <property type="entry name" value="TERNARY COMPLEX FACTOR MIP1, LEUCINE-ZIPPER-RELATED"/>
    <property type="match status" value="1"/>
</dbReference>
<gene>
    <name evidence="2" type="ORF">Sjap_009615</name>
</gene>
<reference evidence="2 3" key="1">
    <citation type="submission" date="2024-01" db="EMBL/GenBank/DDBJ databases">
        <title>Genome assemblies of Stephania.</title>
        <authorList>
            <person name="Yang L."/>
        </authorList>
    </citation>
    <scope>NUCLEOTIDE SEQUENCE [LARGE SCALE GENOMIC DNA]</scope>
    <source>
        <strain evidence="2">QJT</strain>
        <tissue evidence="2">Leaf</tissue>
    </source>
</reference>
<keyword evidence="3" id="KW-1185">Reference proteome</keyword>
<feature type="domain" description="DUF547" evidence="1">
    <location>
        <begin position="269"/>
        <end position="399"/>
    </location>
</feature>
<dbReference type="Proteomes" id="UP001417504">
    <property type="component" value="Unassembled WGS sequence"/>
</dbReference>
<comment type="caution">
    <text evidence="2">The sequence shown here is derived from an EMBL/GenBank/DDBJ whole genome shotgun (WGS) entry which is preliminary data.</text>
</comment>